<evidence type="ECO:0000313" key="4">
    <source>
        <dbReference type="Proteomes" id="UP000460561"/>
    </source>
</evidence>
<evidence type="ECO:0000256" key="1">
    <source>
        <dbReference type="SAM" id="SignalP"/>
    </source>
</evidence>
<proteinExistence type="predicted"/>
<dbReference type="InterPro" id="IPR011042">
    <property type="entry name" value="6-blade_b-propeller_TolB-like"/>
</dbReference>
<feature type="domain" description="Glucose/Sorbosone dehydrogenase" evidence="2">
    <location>
        <begin position="51"/>
        <end position="383"/>
    </location>
</feature>
<dbReference type="PANTHER" id="PTHR19328:SF75">
    <property type="entry name" value="ALDOSE SUGAR DEHYDROGENASE YLII"/>
    <property type="match status" value="1"/>
</dbReference>
<dbReference type="InterPro" id="IPR012938">
    <property type="entry name" value="Glc/Sorbosone_DH"/>
</dbReference>
<feature type="chain" id="PRO_5032499987" evidence="1">
    <location>
        <begin position="20"/>
        <end position="389"/>
    </location>
</feature>
<feature type="signal peptide" evidence="1">
    <location>
        <begin position="1"/>
        <end position="19"/>
    </location>
</feature>
<evidence type="ECO:0000259" key="2">
    <source>
        <dbReference type="Pfam" id="PF07995"/>
    </source>
</evidence>
<keyword evidence="4" id="KW-1185">Reference proteome</keyword>
<dbReference type="Proteomes" id="UP000460561">
    <property type="component" value="Unassembled WGS sequence"/>
</dbReference>
<sequence length="389" mass="41634">MTKFRLFAALLSTAAFGMASCSDANSDNSAVQAAAKSDSAIPFKIEQTATFDEPWAIAVEPGTGLLFITERGGTIKFYDPKSGQIGSVTSGIPKVDYGGQGGLGDIVFAPDYAQSGMVYLSWAEAGAGDTRGAAVGRGKLSCDGTTSCSIDGLQVIWRQTPKVSGRGHYSHRIAFSPDGQYLFISSGERQKKDPAQDLSNTLGTIVRLLPNGTPAPGNPFADRGGVSDQIWSYGHRNVLGLKFDSEGRLWDLEHGPAGGDELNLVEKGKNYGWPLVSGGDDYNGDPIPDPSTRPDLQKAAISWTPVIAPGDFIFYSGKLWPEWKGQVLIANLKTTSISRVSVANPEKAEEIARYSFDNRLRDIAEAGDGTLWVIEDGKSAKLLHLTPQQ</sequence>
<dbReference type="RefSeq" id="WP_160739047.1">
    <property type="nucleotide sequence ID" value="NZ_WTYQ01000002.1"/>
</dbReference>
<evidence type="ECO:0000313" key="3">
    <source>
        <dbReference type="EMBL" id="MXP25874.1"/>
    </source>
</evidence>
<protein>
    <submittedName>
        <fullName evidence="3">PQQ-dependent sugar dehydrogenase</fullName>
    </submittedName>
</protein>
<dbReference type="SUPFAM" id="SSF50952">
    <property type="entry name" value="Soluble quinoprotein glucose dehydrogenase"/>
    <property type="match status" value="1"/>
</dbReference>
<organism evidence="3 4">
    <name type="scientific">Altericroceibacterium indicum</name>
    <dbReference type="NCBI Taxonomy" id="374177"/>
    <lineage>
        <taxon>Bacteria</taxon>
        <taxon>Pseudomonadati</taxon>
        <taxon>Pseudomonadota</taxon>
        <taxon>Alphaproteobacteria</taxon>
        <taxon>Sphingomonadales</taxon>
        <taxon>Erythrobacteraceae</taxon>
        <taxon>Altericroceibacterium</taxon>
    </lineage>
</organism>
<comment type="caution">
    <text evidence="3">The sequence shown here is derived from an EMBL/GenBank/DDBJ whole genome shotgun (WGS) entry which is preliminary data.</text>
</comment>
<dbReference type="Gene3D" id="2.120.10.30">
    <property type="entry name" value="TolB, C-terminal domain"/>
    <property type="match status" value="1"/>
</dbReference>
<keyword evidence="1" id="KW-0732">Signal</keyword>
<dbReference type="PANTHER" id="PTHR19328">
    <property type="entry name" value="HEDGEHOG-INTERACTING PROTEIN"/>
    <property type="match status" value="1"/>
</dbReference>
<dbReference type="Pfam" id="PF07995">
    <property type="entry name" value="GSDH"/>
    <property type="match status" value="1"/>
</dbReference>
<dbReference type="OrthoDB" id="9770043at2"/>
<name>A0A845A850_9SPHN</name>
<dbReference type="EMBL" id="WTYQ01000002">
    <property type="protein sequence ID" value="MXP25874.1"/>
    <property type="molecule type" value="Genomic_DNA"/>
</dbReference>
<gene>
    <name evidence="3" type="ORF">GRI39_07440</name>
</gene>
<dbReference type="AlphaFoldDB" id="A0A845A850"/>
<accession>A0A845A850</accession>
<dbReference type="InterPro" id="IPR011041">
    <property type="entry name" value="Quinoprot_gluc/sorb_DH_b-prop"/>
</dbReference>
<reference evidence="3 4" key="1">
    <citation type="submission" date="2019-12" db="EMBL/GenBank/DDBJ databases">
        <title>Genomic-based taxomic classification of the family Erythrobacteraceae.</title>
        <authorList>
            <person name="Xu L."/>
        </authorList>
    </citation>
    <scope>NUCLEOTIDE SEQUENCE [LARGE SCALE GENOMIC DNA]</scope>
    <source>
        <strain evidence="3 4">DSM 18604</strain>
    </source>
</reference>
<dbReference type="PROSITE" id="PS51257">
    <property type="entry name" value="PROKAR_LIPOPROTEIN"/>
    <property type="match status" value="1"/>
</dbReference>